<name>A0A4S3J330_9EURO</name>
<dbReference type="Proteomes" id="UP000308092">
    <property type="component" value="Unassembled WGS sequence"/>
</dbReference>
<keyword evidence="3" id="KW-1185">Reference proteome</keyword>
<evidence type="ECO:0000313" key="3">
    <source>
        <dbReference type="Proteomes" id="UP000308092"/>
    </source>
</evidence>
<dbReference type="VEuPathDB" id="FungiDB:EYZ11_012157"/>
<keyword evidence="1" id="KW-0472">Membrane</keyword>
<accession>A0A4S3J330</accession>
<dbReference type="EMBL" id="SOSA01000856">
    <property type="protein sequence ID" value="THC88397.1"/>
    <property type="molecule type" value="Genomic_DNA"/>
</dbReference>
<keyword evidence="1" id="KW-0812">Transmembrane</keyword>
<evidence type="ECO:0008006" key="4">
    <source>
        <dbReference type="Google" id="ProtNLM"/>
    </source>
</evidence>
<comment type="caution">
    <text evidence="2">The sequence shown here is derived from an EMBL/GenBank/DDBJ whole genome shotgun (WGS) entry which is preliminary data.</text>
</comment>
<feature type="transmembrane region" description="Helical" evidence="1">
    <location>
        <begin position="59"/>
        <end position="79"/>
    </location>
</feature>
<evidence type="ECO:0000256" key="1">
    <source>
        <dbReference type="SAM" id="Phobius"/>
    </source>
</evidence>
<reference evidence="2 3" key="1">
    <citation type="submission" date="2019-03" db="EMBL/GenBank/DDBJ databases">
        <title>The genome sequence of a newly discovered highly antifungal drug resistant Aspergillus species, Aspergillus tanneri NIH 1004.</title>
        <authorList>
            <person name="Mounaud S."/>
            <person name="Singh I."/>
            <person name="Joardar V."/>
            <person name="Pakala S."/>
            <person name="Pakala S."/>
            <person name="Venepally P."/>
            <person name="Hoover J."/>
            <person name="Nierman W."/>
            <person name="Chung J."/>
            <person name="Losada L."/>
        </authorList>
    </citation>
    <scope>NUCLEOTIDE SEQUENCE [LARGE SCALE GENOMIC DNA]</scope>
    <source>
        <strain evidence="2 3">NIH1004</strain>
    </source>
</reference>
<feature type="transmembrane region" description="Helical" evidence="1">
    <location>
        <begin position="33"/>
        <end position="53"/>
    </location>
</feature>
<dbReference type="STRING" id="1220188.A0A4S3J330"/>
<protein>
    <recommendedName>
        <fullName evidence="4">Amino acid permease/ SLC12A domain-containing protein</fullName>
    </recommendedName>
</protein>
<sequence>MTKKTLEPSTNLETDINHGAETDLHRSLSKWHITMISLASSVGIFAVGGYVSYHPAAFTLGWAYWMSYFVTVTISLECLG</sequence>
<organism evidence="2 3">
    <name type="scientific">Aspergillus tanneri</name>
    <dbReference type="NCBI Taxonomy" id="1220188"/>
    <lineage>
        <taxon>Eukaryota</taxon>
        <taxon>Fungi</taxon>
        <taxon>Dikarya</taxon>
        <taxon>Ascomycota</taxon>
        <taxon>Pezizomycotina</taxon>
        <taxon>Eurotiomycetes</taxon>
        <taxon>Eurotiomycetidae</taxon>
        <taxon>Eurotiales</taxon>
        <taxon>Aspergillaceae</taxon>
        <taxon>Aspergillus</taxon>
        <taxon>Aspergillus subgen. Circumdati</taxon>
    </lineage>
</organism>
<evidence type="ECO:0000313" key="2">
    <source>
        <dbReference type="EMBL" id="THC88397.1"/>
    </source>
</evidence>
<dbReference type="AlphaFoldDB" id="A0A4S3J330"/>
<gene>
    <name evidence="2" type="ORF">EYZ11_012157</name>
</gene>
<keyword evidence="1" id="KW-1133">Transmembrane helix</keyword>
<proteinExistence type="predicted"/>